<keyword evidence="3" id="KW-1185">Reference proteome</keyword>
<protein>
    <recommendedName>
        <fullName evidence="1">Endonuclease/exonuclease/phosphatase domain-containing protein</fullName>
    </recommendedName>
</protein>
<evidence type="ECO:0000313" key="2">
    <source>
        <dbReference type="EMBL" id="KAB5529809.1"/>
    </source>
</evidence>
<evidence type="ECO:0000259" key="1">
    <source>
        <dbReference type="Pfam" id="PF03372"/>
    </source>
</evidence>
<sequence length="408" mass="46731">MIVIGSWNVRGINNPRKQIAVKKWVSKNNLEIYGILEPRIVNNNLAHVQGKLGIPGWEFASNIRNEGQCRILVSWNAKSLRMNQIHYDEQWVTCEATCARTNDDVSITFVYGLHTHAERRQLWHYLTGISNSKAHSPWIVMGDFNAVLNPSDRQGGALNWSQHHEDFRNAICTSGILQPPHRGIHLTWDNGQHGSNLIMRKLDWVFVNPSLMSKWPNARAHYATRDVSDHSAISLSLKTTAPRRKGQFKFLNLWVDQPNFMDLIQENWWNQAQGNPMQRLSANLKRVKVALKGMHRQNTNNITQRVVQAKANWDRAQMELDQNQSSETPEFLAHASWGPVLVLLGLQPFRLRLGCSFRGALLLQGLSLDRRLLAFGLFFFFFPLGPGDARRLLSLRAVSFLVRSWAFC</sequence>
<feature type="domain" description="Endonuclease/exonuclease/phosphatase" evidence="1">
    <location>
        <begin position="5"/>
        <end position="230"/>
    </location>
</feature>
<evidence type="ECO:0000313" key="3">
    <source>
        <dbReference type="Proteomes" id="UP000326939"/>
    </source>
</evidence>
<reference evidence="3" key="1">
    <citation type="journal article" date="2019" name="Gigascience">
        <title>De novo genome assembly of the endangered Acer yangbiense, a plant species with extremely small populations endemic to Yunnan Province, China.</title>
        <authorList>
            <person name="Yang J."/>
            <person name="Wariss H.M."/>
            <person name="Tao L."/>
            <person name="Zhang R."/>
            <person name="Yun Q."/>
            <person name="Hollingsworth P."/>
            <person name="Dao Z."/>
            <person name="Luo G."/>
            <person name="Guo H."/>
            <person name="Ma Y."/>
            <person name="Sun W."/>
        </authorList>
    </citation>
    <scope>NUCLEOTIDE SEQUENCE [LARGE SCALE GENOMIC DNA]</scope>
    <source>
        <strain evidence="3">cv. br00</strain>
    </source>
</reference>
<dbReference type="PANTHER" id="PTHR33710:SF78">
    <property type="entry name" value="ENDONUCLEASE_EXONUCLEASE_PHOSPHATASE DOMAIN-CONTAINING PROTEIN"/>
    <property type="match status" value="1"/>
</dbReference>
<dbReference type="PANTHER" id="PTHR33710">
    <property type="entry name" value="BNAC02G09200D PROTEIN"/>
    <property type="match status" value="1"/>
</dbReference>
<dbReference type="AlphaFoldDB" id="A0A5N5KHF9"/>
<dbReference type="GO" id="GO:0003824">
    <property type="term" value="F:catalytic activity"/>
    <property type="evidence" value="ECO:0007669"/>
    <property type="project" value="InterPro"/>
</dbReference>
<dbReference type="Pfam" id="PF03372">
    <property type="entry name" value="Exo_endo_phos"/>
    <property type="match status" value="1"/>
</dbReference>
<accession>A0A5N5KHF9</accession>
<name>A0A5N5KHF9_9ROSI</name>
<comment type="caution">
    <text evidence="2">The sequence shown here is derived from an EMBL/GenBank/DDBJ whole genome shotgun (WGS) entry which is preliminary data.</text>
</comment>
<gene>
    <name evidence="2" type="ORF">DKX38_019890</name>
</gene>
<dbReference type="InterPro" id="IPR005135">
    <property type="entry name" value="Endo/exonuclease/phosphatase"/>
</dbReference>
<dbReference type="Gene3D" id="3.60.10.10">
    <property type="entry name" value="Endonuclease/exonuclease/phosphatase"/>
    <property type="match status" value="1"/>
</dbReference>
<dbReference type="Proteomes" id="UP000326939">
    <property type="component" value="Chromosome 13"/>
</dbReference>
<dbReference type="SUPFAM" id="SSF56219">
    <property type="entry name" value="DNase I-like"/>
    <property type="match status" value="1"/>
</dbReference>
<dbReference type="EMBL" id="VDCV01000013">
    <property type="protein sequence ID" value="KAB5529809.1"/>
    <property type="molecule type" value="Genomic_DNA"/>
</dbReference>
<organism evidence="2 3">
    <name type="scientific">Salix brachista</name>
    <dbReference type="NCBI Taxonomy" id="2182728"/>
    <lineage>
        <taxon>Eukaryota</taxon>
        <taxon>Viridiplantae</taxon>
        <taxon>Streptophyta</taxon>
        <taxon>Embryophyta</taxon>
        <taxon>Tracheophyta</taxon>
        <taxon>Spermatophyta</taxon>
        <taxon>Magnoliopsida</taxon>
        <taxon>eudicotyledons</taxon>
        <taxon>Gunneridae</taxon>
        <taxon>Pentapetalae</taxon>
        <taxon>rosids</taxon>
        <taxon>fabids</taxon>
        <taxon>Malpighiales</taxon>
        <taxon>Salicaceae</taxon>
        <taxon>Saliceae</taxon>
        <taxon>Salix</taxon>
    </lineage>
</organism>
<dbReference type="InterPro" id="IPR036691">
    <property type="entry name" value="Endo/exonu/phosph_ase_sf"/>
</dbReference>
<proteinExistence type="predicted"/>